<evidence type="ECO:0000256" key="1">
    <source>
        <dbReference type="ARBA" id="ARBA00022786"/>
    </source>
</evidence>
<evidence type="ECO:0000259" key="4">
    <source>
        <dbReference type="PROSITE" id="PS50235"/>
    </source>
</evidence>
<reference evidence="5" key="1">
    <citation type="submission" date="2020-03" db="EMBL/GenBank/DDBJ databases">
        <title>Relaxed selection underlies rapid genomic changes in the transitions from sociality to social parasitism in ants.</title>
        <authorList>
            <person name="Bi X."/>
        </authorList>
    </citation>
    <scope>NUCLEOTIDE SEQUENCE</scope>
    <source>
        <strain evidence="5">BGI-DK2014a</strain>
        <tissue evidence="5">Whole body</tissue>
    </source>
</reference>
<feature type="region of interest" description="Disordered" evidence="3">
    <location>
        <begin position="1746"/>
        <end position="1768"/>
    </location>
</feature>
<dbReference type="InterPro" id="IPR001394">
    <property type="entry name" value="Peptidase_C19_UCH"/>
</dbReference>
<evidence type="ECO:0000256" key="3">
    <source>
        <dbReference type="SAM" id="MobiDB-lite"/>
    </source>
</evidence>
<sequence length="2022" mass="226373">MTSTMGLQQQAASHDTVDFASYLQSTQCHQTEGQVQGCQKSSHREHNSSFTSTKGLLNGPGQNNCFLNSAVQVLWHLDIFRRSFRELSGHACMRESCIFCALKRNLRLQLEFTKDIKMLKWIKVRQNVSTTTSMPTTASSPAKSHQEIKNDEKRIKIEDKIKDEGEDSGMEKEDSVYNIELSDLKKDLFSQLQFSQESALPPDTLRRALAESFLDQQRFQLGFMDDAAECFENILLRIHLHIASGEAEDMCSARHCVPHQKFAMTLVEQSVCGACGATSEPLPFTQMVHYVSASALTSQAHQTPLNSRNNPDLFGQLLRKAGGMGDIRDCPSSCGAKIQICRTLMNRPEIVSVGVVWDSERPSLEHIMDVFATVGTSLRLSDVFHSVVDSRWGASTVHNLVGVVTYYGKHYSTFFFHTKLKVWIYFDDATVKEIGPRWEQVVEKCRRGRYQPLLLLYATPAGTPVNTENAPKTIIPFPNNNGLKTSPKNSVRRSITPSPEKPSINSTARRAITPNPDSPPHLYTQRSVYSDYQNLTDIQNNIFGNQSVDTVDGEIESKYISRRAVENVMQQQKKQQMQLTRSLSVGSAPQDGISIPDHMNVPRRRDSGNWSGDRNSASSSSSTTMDNTYLYIVNKMQRNSGVPKSPIKSGELSSSSSGHYDAGYDSYSLSSTDSLPLQQGLKHNLQLAQIPEGYQPSSGDDCERLCKETDALLDKSRAAEDAGDLNTAVALCNAASNKARAAMDAPYNNPHTITIARMKHNTCVMRTRSLHRRMLQEQVTVNGDKEDGAPEGRHSRENSKSSQHSRQSSRDKGNHSRQNSRELLVNASTTVADKPVTKSIEIYATLPKKKTLRSKATAVNVIEDEEYMLYDRPTQRTGLFSRTKRCEDDKKDKKRARSEERNKNISKDFSIAPSRLSPSPKGVKIDKSKETEINAIVVRNTQLNNTAAIEQKQGKKQHKIRRKLLMGGLIKRKNRSMPDLREGQDGPTNVNAERSSVLPKQSVDDSSVGLKGNDVSQSLSGYLSEGHLEFAGNGPGNTSNPNLERSRLMRKSFHGNAGKVLHVAKVPPPPPLRTTSQLSKSKCSGEVHNEQQSDKAAYPLPDNRCAPNSSQEQNNYWNHMNSSNSPNVTNRNSDYADYSSESHSLPFLPSYNEQNTNISGACQTNYNNKPRIQDDVVQYANGILYEPTFVVTRADVHNEQSPVKQPFQPDSLPPYPENGNISHSRQPSEDFPPPPYPLIHSVSHSRQASEEFPPPPPPINEPNHLQEIQQHHVSVQPQQRAQQFEAQQIGGLLAQLQNKREQILIDDSNKEKRMGGQEQEDEEKSSSETWLRELQAKQAERKMKRQGPLNQDIPKLRTPSIPTIPGPTIARRTSDLMMSNLGQSYDQGRDVTDCPRVASSVKDMAARFEQIKLQPTLKSDSDVKPQTKQNVNCVSPMLVSDMSQESSSMEGIKSAKLSSENSVVFTKMESSNSQTVLNSSFDSSSSQNSFIAMVPSNESVQQSELNAAMLSMSLTLPHENGLPVDCPEDDISEVAMQNTIQNTTILPSEEDIAPRKVKRRIGKKKSVSFCDQVVLVATAEDDEKDSYIPNPILERVLRSAMNKPETAQVLREIRSLQEAETIRENTAAKFQQQTLPLKSEADSVPATPFQDQLRSVNPIPDTIKPTFGRKNSGDSIGSLMDKKSCGSCGNEGKDVVDGKESYSGIPMNTSKPTSYSPQLQQQIRYTQNGYTQYMQSVYPQTQASHPRNQIIPSSQTQKPASPYPTQMNGQYIQNGMQQTKILPQKNGYGTYYQQQLHNQLEQQHNQMNKQATVQPQNTLNQRIPSHNANPITVQHSQQQFYPPNQSPSPYQSQYSQSSYQGHPYQTVLPQNRAGQPIPQYQPSSNSLAYQQQQQQNTQNYQQRHDNYQRQLSHNQKLEQQGPMVSNQYPKTMQNGQIQPNAKYPAYQHPPLSKQMHFTMSTAKVVPMVTQPPLQTPTGIATTVRAHVTPCNLCRKRNVLEPTLYCSDCDFYMSRFRPTNKTT</sequence>
<feature type="compositionally biased region" description="Polar residues" evidence="3">
    <location>
        <begin position="1867"/>
        <end position="1888"/>
    </location>
</feature>
<dbReference type="Proteomes" id="UP000669903">
    <property type="component" value="Unassembled WGS sequence"/>
</dbReference>
<feature type="compositionally biased region" description="Basic and acidic residues" evidence="3">
    <location>
        <begin position="884"/>
        <end position="906"/>
    </location>
</feature>
<feature type="compositionally biased region" description="Basic and acidic residues" evidence="3">
    <location>
        <begin position="783"/>
        <end position="799"/>
    </location>
</feature>
<feature type="compositionally biased region" description="Low complexity" evidence="3">
    <location>
        <begin position="1889"/>
        <end position="1901"/>
    </location>
</feature>
<dbReference type="InterPro" id="IPR052398">
    <property type="entry name" value="Ubiquitin_hydrolase_53/54"/>
</dbReference>
<dbReference type="Gene3D" id="3.90.70.10">
    <property type="entry name" value="Cysteine proteinases"/>
    <property type="match status" value="1"/>
</dbReference>
<protein>
    <submittedName>
        <fullName evidence="5">UBP54 hydrolase</fullName>
    </submittedName>
</protein>
<feature type="non-terminal residue" evidence="5">
    <location>
        <position position="2022"/>
    </location>
</feature>
<feature type="compositionally biased region" description="Polar residues" evidence="3">
    <location>
        <begin position="1925"/>
        <end position="1939"/>
    </location>
</feature>
<name>A0A836G7D8_9HYME</name>
<feature type="compositionally biased region" description="Low complexity" evidence="3">
    <location>
        <begin position="1838"/>
        <end position="1865"/>
    </location>
</feature>
<dbReference type="PANTHER" id="PTHR22975">
    <property type="entry name" value="UBIQUITIN SPECIFIC PROTEINASE"/>
    <property type="match status" value="1"/>
</dbReference>
<dbReference type="InterPro" id="IPR038765">
    <property type="entry name" value="Papain-like_cys_pep_sf"/>
</dbReference>
<feature type="domain" description="USP" evidence="4">
    <location>
        <begin position="54"/>
        <end position="460"/>
    </location>
</feature>
<dbReference type="GO" id="GO:0004843">
    <property type="term" value="F:cysteine-type deubiquitinase activity"/>
    <property type="evidence" value="ECO:0007669"/>
    <property type="project" value="InterPro"/>
</dbReference>
<gene>
    <name evidence="5" type="primary">Usp54</name>
    <name evidence="5" type="ORF">G6Z76_0005738</name>
</gene>
<feature type="region of interest" description="Disordered" evidence="3">
    <location>
        <begin position="1838"/>
        <end position="1902"/>
    </location>
</feature>
<feature type="region of interest" description="Disordered" evidence="3">
    <location>
        <begin position="880"/>
        <end position="924"/>
    </location>
</feature>
<dbReference type="PROSITE" id="PS50235">
    <property type="entry name" value="USP_3"/>
    <property type="match status" value="1"/>
</dbReference>
<dbReference type="EMBL" id="JAANIC010001880">
    <property type="protein sequence ID" value="KAG5346083.1"/>
    <property type="molecule type" value="Genomic_DNA"/>
</dbReference>
<accession>A0A836G7D8</accession>
<comment type="caution">
    <text evidence="5">The sequence shown here is derived from an EMBL/GenBank/DDBJ whole genome shotgun (WGS) entry which is preliminary data.</text>
</comment>
<dbReference type="Pfam" id="PF00443">
    <property type="entry name" value="UCH"/>
    <property type="match status" value="1"/>
</dbReference>
<organism evidence="5 6">
    <name type="scientific">Acromyrmex charruanus</name>
    <dbReference type="NCBI Taxonomy" id="2715315"/>
    <lineage>
        <taxon>Eukaryota</taxon>
        <taxon>Metazoa</taxon>
        <taxon>Ecdysozoa</taxon>
        <taxon>Arthropoda</taxon>
        <taxon>Hexapoda</taxon>
        <taxon>Insecta</taxon>
        <taxon>Pterygota</taxon>
        <taxon>Neoptera</taxon>
        <taxon>Endopterygota</taxon>
        <taxon>Hymenoptera</taxon>
        <taxon>Apocrita</taxon>
        <taxon>Aculeata</taxon>
        <taxon>Formicoidea</taxon>
        <taxon>Formicidae</taxon>
        <taxon>Myrmicinae</taxon>
        <taxon>Acromyrmex</taxon>
    </lineage>
</organism>
<dbReference type="SUPFAM" id="SSF54001">
    <property type="entry name" value="Cysteine proteinases"/>
    <property type="match status" value="1"/>
</dbReference>
<feature type="compositionally biased region" description="Basic and acidic residues" evidence="3">
    <location>
        <begin position="1305"/>
        <end position="1315"/>
    </location>
</feature>
<evidence type="ECO:0000256" key="2">
    <source>
        <dbReference type="ARBA" id="ARBA00022801"/>
    </source>
</evidence>
<feature type="compositionally biased region" description="Basic and acidic residues" evidence="3">
    <location>
        <begin position="1324"/>
        <end position="1341"/>
    </location>
</feature>
<feature type="region of interest" description="Disordered" evidence="3">
    <location>
        <begin position="130"/>
        <end position="157"/>
    </location>
</feature>
<keyword evidence="2 5" id="KW-0378">Hydrolase</keyword>
<feature type="region of interest" description="Disordered" evidence="3">
    <location>
        <begin position="35"/>
        <end position="54"/>
    </location>
</feature>
<proteinExistence type="predicted"/>
<keyword evidence="1" id="KW-0833">Ubl conjugation pathway</keyword>
<feature type="compositionally biased region" description="Basic and acidic residues" evidence="3">
    <location>
        <begin position="1083"/>
        <end position="1093"/>
    </location>
</feature>
<feature type="compositionally biased region" description="Low complexity" evidence="3">
    <location>
        <begin position="1358"/>
        <end position="1369"/>
    </location>
</feature>
<keyword evidence="6" id="KW-1185">Reference proteome</keyword>
<feature type="region of interest" description="Disordered" evidence="3">
    <location>
        <begin position="972"/>
        <end position="1012"/>
    </location>
</feature>
<dbReference type="CDD" id="cd02257">
    <property type="entry name" value="Peptidase_C19"/>
    <property type="match status" value="1"/>
</dbReference>
<feature type="region of interest" description="Disordered" evidence="3">
    <location>
        <begin position="774"/>
        <end position="830"/>
    </location>
</feature>
<feature type="compositionally biased region" description="Polar residues" evidence="3">
    <location>
        <begin position="1106"/>
        <end position="1142"/>
    </location>
</feature>
<feature type="compositionally biased region" description="Basic and acidic residues" evidence="3">
    <location>
        <begin position="144"/>
        <end position="157"/>
    </location>
</feature>
<feature type="non-terminal residue" evidence="5">
    <location>
        <position position="1"/>
    </location>
</feature>
<dbReference type="PANTHER" id="PTHR22975:SF9">
    <property type="entry name" value="ECHINUS SPLICE FORM 3"/>
    <property type="match status" value="1"/>
</dbReference>
<feature type="region of interest" description="Disordered" evidence="3">
    <location>
        <begin position="1200"/>
        <end position="1258"/>
    </location>
</feature>
<feature type="region of interest" description="Disordered" evidence="3">
    <location>
        <begin position="571"/>
        <end position="623"/>
    </location>
</feature>
<feature type="compositionally biased region" description="Low complexity" evidence="3">
    <location>
        <begin position="130"/>
        <end position="143"/>
    </location>
</feature>
<evidence type="ECO:0000313" key="6">
    <source>
        <dbReference type="Proteomes" id="UP000669903"/>
    </source>
</evidence>
<feature type="region of interest" description="Disordered" evidence="3">
    <location>
        <begin position="1305"/>
        <end position="1370"/>
    </location>
</feature>
<feature type="region of interest" description="Disordered" evidence="3">
    <location>
        <begin position="1925"/>
        <end position="1945"/>
    </location>
</feature>
<evidence type="ECO:0000313" key="5">
    <source>
        <dbReference type="EMBL" id="KAG5346083.1"/>
    </source>
</evidence>
<feature type="compositionally biased region" description="Polar residues" evidence="3">
    <location>
        <begin position="478"/>
        <end position="508"/>
    </location>
</feature>
<feature type="compositionally biased region" description="Polar residues" evidence="3">
    <location>
        <begin position="1073"/>
        <end position="1082"/>
    </location>
</feature>
<feature type="region of interest" description="Disordered" evidence="3">
    <location>
        <begin position="1651"/>
        <end position="1675"/>
    </location>
</feature>
<dbReference type="InterPro" id="IPR028889">
    <property type="entry name" value="USP"/>
</dbReference>
<feature type="region of interest" description="Disordered" evidence="3">
    <location>
        <begin position="469"/>
        <end position="522"/>
    </location>
</feature>
<feature type="region of interest" description="Disordered" evidence="3">
    <location>
        <begin position="1061"/>
        <end position="1142"/>
    </location>
</feature>
<dbReference type="GO" id="GO:0016579">
    <property type="term" value="P:protein deubiquitination"/>
    <property type="evidence" value="ECO:0007669"/>
    <property type="project" value="InterPro"/>
</dbReference>